<accession>A0A5E4M5J2</accession>
<proteinExistence type="predicted"/>
<dbReference type="Proteomes" id="UP000325440">
    <property type="component" value="Unassembled WGS sequence"/>
</dbReference>
<evidence type="ECO:0000313" key="1">
    <source>
        <dbReference type="EMBL" id="VVC26591.1"/>
    </source>
</evidence>
<organism evidence="1 2">
    <name type="scientific">Cinara cedri</name>
    <dbReference type="NCBI Taxonomy" id="506608"/>
    <lineage>
        <taxon>Eukaryota</taxon>
        <taxon>Metazoa</taxon>
        <taxon>Ecdysozoa</taxon>
        <taxon>Arthropoda</taxon>
        <taxon>Hexapoda</taxon>
        <taxon>Insecta</taxon>
        <taxon>Pterygota</taxon>
        <taxon>Neoptera</taxon>
        <taxon>Paraneoptera</taxon>
        <taxon>Hemiptera</taxon>
        <taxon>Sternorrhyncha</taxon>
        <taxon>Aphidomorpha</taxon>
        <taxon>Aphidoidea</taxon>
        <taxon>Aphididae</taxon>
        <taxon>Lachninae</taxon>
        <taxon>Cinara</taxon>
    </lineage>
</organism>
<dbReference type="EMBL" id="CABPRJ010000038">
    <property type="protein sequence ID" value="VVC26591.1"/>
    <property type="molecule type" value="Genomic_DNA"/>
</dbReference>
<name>A0A5E4M5J2_9HEMI</name>
<evidence type="ECO:0000313" key="2">
    <source>
        <dbReference type="Proteomes" id="UP000325440"/>
    </source>
</evidence>
<reference evidence="1 2" key="1">
    <citation type="submission" date="2019-08" db="EMBL/GenBank/DDBJ databases">
        <authorList>
            <person name="Alioto T."/>
            <person name="Alioto T."/>
            <person name="Gomez Garrido J."/>
        </authorList>
    </citation>
    <scope>NUCLEOTIDE SEQUENCE [LARGE SCALE GENOMIC DNA]</scope>
</reference>
<sequence>MTSAGGGPAPCPDDGWIRFVSRVPAFAAEMTPLKCLRHRTCEMYGRCVIDMAKNSNRDKWSWPFGRRWVGWTSELVELLRSES</sequence>
<dbReference type="AlphaFoldDB" id="A0A5E4M5J2"/>
<keyword evidence="2" id="KW-1185">Reference proteome</keyword>
<protein>
    <submittedName>
        <fullName evidence="1">Uncharacterized protein</fullName>
    </submittedName>
</protein>
<gene>
    <name evidence="1" type="ORF">CINCED_3A011039</name>
</gene>